<proteinExistence type="predicted"/>
<sequence>RLAYPLAQRLGAPVVEIDDIVEAVQAMTTPDQQPVLHHWTTHPEDADLPVERVVELQLAICAAVRPAVEAVIANHLRTRVPVVIEGDYLLPALAAQRTFAGVEARPGEVRAAFVRESDVDQLVRNYQDREPEDGPQPHRARVSAHYGDALALRATALGLPVIDARPWPTAGERLAAGLA</sequence>
<reference evidence="1 2" key="1">
    <citation type="submission" date="2015-07" db="EMBL/GenBank/DDBJ databases">
        <authorList>
            <person name="Ju K.-S."/>
            <person name="Doroghazi J.R."/>
            <person name="Metcalf W.W."/>
        </authorList>
    </citation>
    <scope>NUCLEOTIDE SEQUENCE [LARGE SCALE GENOMIC DNA]</scope>
    <source>
        <strain evidence="1 2">NRRL B-3589</strain>
    </source>
</reference>
<evidence type="ECO:0000313" key="2">
    <source>
        <dbReference type="Proteomes" id="UP000037020"/>
    </source>
</evidence>
<feature type="non-terminal residue" evidence="1">
    <location>
        <position position="1"/>
    </location>
</feature>
<dbReference type="EMBL" id="LGUT01001501">
    <property type="protein sequence ID" value="KOG88816.1"/>
    <property type="molecule type" value="Genomic_DNA"/>
</dbReference>
<comment type="caution">
    <text evidence="1">The sequence shown here is derived from an EMBL/GenBank/DDBJ whole genome shotgun (WGS) entry which is preliminary data.</text>
</comment>
<gene>
    <name evidence="1" type="ORF">ADK38_17705</name>
</gene>
<evidence type="ECO:0000313" key="1">
    <source>
        <dbReference type="EMBL" id="KOG88816.1"/>
    </source>
</evidence>
<keyword evidence="2" id="KW-1185">Reference proteome</keyword>
<organism evidence="1 2">
    <name type="scientific">Streptomyces varsoviensis</name>
    <dbReference type="NCBI Taxonomy" id="67373"/>
    <lineage>
        <taxon>Bacteria</taxon>
        <taxon>Bacillati</taxon>
        <taxon>Actinomycetota</taxon>
        <taxon>Actinomycetes</taxon>
        <taxon>Kitasatosporales</taxon>
        <taxon>Streptomycetaceae</taxon>
        <taxon>Streptomyces</taxon>
    </lineage>
</organism>
<dbReference type="Proteomes" id="UP000037020">
    <property type="component" value="Unassembled WGS sequence"/>
</dbReference>
<name>A0ABR5J5T2_9ACTN</name>
<accession>A0ABR5J5T2</accession>
<protein>
    <submittedName>
        <fullName evidence="1">Uncharacterized protein</fullName>
    </submittedName>
</protein>